<dbReference type="PANTHER" id="PTHR45743">
    <property type="entry name" value="POTASSIUM CHANNEL AKT1"/>
    <property type="match status" value="1"/>
</dbReference>
<dbReference type="InterPro" id="IPR021789">
    <property type="entry name" value="KHA_dom"/>
</dbReference>
<dbReference type="InterPro" id="IPR014710">
    <property type="entry name" value="RmlC-like_jellyroll"/>
</dbReference>
<organism evidence="10 11">
    <name type="scientific">Vitis vinifera</name>
    <name type="common">Grape</name>
    <dbReference type="NCBI Taxonomy" id="29760"/>
    <lineage>
        <taxon>Eukaryota</taxon>
        <taxon>Viridiplantae</taxon>
        <taxon>Streptophyta</taxon>
        <taxon>Embryophyta</taxon>
        <taxon>Tracheophyta</taxon>
        <taxon>Spermatophyta</taxon>
        <taxon>Magnoliopsida</taxon>
        <taxon>eudicotyledons</taxon>
        <taxon>Gunneridae</taxon>
        <taxon>Pentapetalae</taxon>
        <taxon>rosids</taxon>
        <taxon>Vitales</taxon>
        <taxon>Vitaceae</taxon>
        <taxon>Viteae</taxon>
        <taxon>Vitis</taxon>
    </lineage>
</organism>
<dbReference type="SUPFAM" id="SSF48403">
    <property type="entry name" value="Ankyrin repeat"/>
    <property type="match status" value="1"/>
</dbReference>
<comment type="similarity">
    <text evidence="7">Belongs to the potassium channel family. Plant (TC 1.A.1.4) subfamily.</text>
</comment>
<comment type="function">
    <text evidence="7">Potassium channel.</text>
</comment>
<evidence type="ECO:0000259" key="9">
    <source>
        <dbReference type="PROSITE" id="PS51490"/>
    </source>
</evidence>
<evidence type="ECO:0000259" key="8">
    <source>
        <dbReference type="PROSITE" id="PS50042"/>
    </source>
</evidence>
<evidence type="ECO:0000256" key="2">
    <source>
        <dbReference type="ARBA" id="ARBA00022826"/>
    </source>
</evidence>
<dbReference type="InterPro" id="IPR000595">
    <property type="entry name" value="cNMP-bd_dom"/>
</dbReference>
<proteinExistence type="inferred from homology"/>
<dbReference type="Gene3D" id="2.60.120.10">
    <property type="entry name" value="Jelly Rolls"/>
    <property type="match status" value="1"/>
</dbReference>
<comment type="subunit">
    <text evidence="7">The potassium channel is composed of a homo- or heterotetrameric complex of pore-forming subunits.</text>
</comment>
<dbReference type="InterPro" id="IPR045319">
    <property type="entry name" value="KAT/AKT"/>
</dbReference>
<comment type="caution">
    <text evidence="10">The sequence shown here is derived from an EMBL/GenBank/DDBJ whole genome shotgun (WGS) entry which is preliminary data.</text>
</comment>
<dbReference type="InterPro" id="IPR018490">
    <property type="entry name" value="cNMP-bd_dom_sf"/>
</dbReference>
<feature type="repeat" description="ANK" evidence="6">
    <location>
        <begin position="180"/>
        <end position="212"/>
    </location>
</feature>
<dbReference type="AlphaFoldDB" id="A0A438GPK5"/>
<evidence type="ECO:0000256" key="7">
    <source>
        <dbReference type="RuleBase" id="RU369015"/>
    </source>
</evidence>
<dbReference type="CDD" id="cd00038">
    <property type="entry name" value="CAP_ED"/>
    <property type="match status" value="1"/>
</dbReference>
<evidence type="ECO:0000313" key="11">
    <source>
        <dbReference type="Proteomes" id="UP000288805"/>
    </source>
</evidence>
<keyword evidence="1 7" id="KW-0633">Potassium transport</keyword>
<dbReference type="PROSITE" id="PS51490">
    <property type="entry name" value="KHA"/>
    <property type="match status" value="1"/>
</dbReference>
<dbReference type="InterPro" id="IPR036770">
    <property type="entry name" value="Ankyrin_rpt-contain_sf"/>
</dbReference>
<keyword evidence="5 7" id="KW-0407">Ion channel</keyword>
<dbReference type="Pfam" id="PF00027">
    <property type="entry name" value="cNMP_binding"/>
    <property type="match status" value="1"/>
</dbReference>
<dbReference type="SUPFAM" id="SSF51206">
    <property type="entry name" value="cAMP-binding domain-like"/>
    <property type="match status" value="1"/>
</dbReference>
<protein>
    <recommendedName>
        <fullName evidence="7">Potassium channel</fullName>
    </recommendedName>
</protein>
<keyword evidence="7" id="KW-0813">Transport</keyword>
<dbReference type="InterPro" id="IPR002110">
    <property type="entry name" value="Ankyrin_rpt"/>
</dbReference>
<keyword evidence="4 7" id="KW-0630">Potassium</keyword>
<keyword evidence="3 7" id="KW-0851">Voltage-gated channel</keyword>
<dbReference type="SMART" id="SM00248">
    <property type="entry name" value="ANK"/>
    <property type="match status" value="3"/>
</dbReference>
<keyword evidence="7" id="KW-0406">Ion transport</keyword>
<keyword evidence="2 7" id="KW-0631">Potassium channel</keyword>
<name>A0A438GPK5_VITVI</name>
<dbReference type="EMBL" id="QGNW01000376">
    <property type="protein sequence ID" value="RVW74122.1"/>
    <property type="molecule type" value="Genomic_DNA"/>
</dbReference>
<keyword evidence="6" id="KW-0040">ANK repeat</keyword>
<comment type="subcellular location">
    <subcellularLocation>
        <location evidence="7">Membrane</location>
        <topology evidence="7">Multi-pass membrane protein</topology>
    </subcellularLocation>
</comment>
<dbReference type="Proteomes" id="UP000288805">
    <property type="component" value="Unassembled WGS sequence"/>
</dbReference>
<dbReference type="PROSITE" id="PS50088">
    <property type="entry name" value="ANK_REPEAT"/>
    <property type="match status" value="2"/>
</dbReference>
<feature type="repeat" description="ANK" evidence="6">
    <location>
        <begin position="213"/>
        <end position="245"/>
    </location>
</feature>
<feature type="domain" description="KHA" evidence="9">
    <location>
        <begin position="324"/>
        <end position="397"/>
    </location>
</feature>
<accession>A0A438GPK5</accession>
<feature type="domain" description="Cyclic nucleotide-binding" evidence="8">
    <location>
        <begin position="1"/>
        <end position="106"/>
    </location>
</feature>
<gene>
    <name evidence="10" type="primary">SKOR_2</name>
    <name evidence="10" type="ORF">CK203_052199</name>
</gene>
<dbReference type="GO" id="GO:0034702">
    <property type="term" value="C:monoatomic ion channel complex"/>
    <property type="evidence" value="ECO:0007669"/>
    <property type="project" value="UniProtKB-KW"/>
</dbReference>
<evidence type="ECO:0000313" key="10">
    <source>
        <dbReference type="EMBL" id="RVW74122.1"/>
    </source>
</evidence>
<dbReference type="PROSITE" id="PS50042">
    <property type="entry name" value="CNMP_BINDING_3"/>
    <property type="match status" value="1"/>
</dbReference>
<reference evidence="10 11" key="1">
    <citation type="journal article" date="2018" name="PLoS Genet.">
        <title>Population sequencing reveals clonal diversity and ancestral inbreeding in the grapevine cultivar Chardonnay.</title>
        <authorList>
            <person name="Roach M.J."/>
            <person name="Johnson D.L."/>
            <person name="Bohlmann J."/>
            <person name="van Vuuren H.J."/>
            <person name="Jones S.J."/>
            <person name="Pretorius I.S."/>
            <person name="Schmidt S.A."/>
            <person name="Borneman A.R."/>
        </authorList>
    </citation>
    <scope>NUCLEOTIDE SEQUENCE [LARGE SCALE GENOMIC DNA]</scope>
    <source>
        <strain evidence="11">cv. Chardonnay</strain>
        <tissue evidence="10">Leaf</tissue>
    </source>
</reference>
<evidence type="ECO:0000256" key="4">
    <source>
        <dbReference type="ARBA" id="ARBA00022958"/>
    </source>
</evidence>
<comment type="domain">
    <text evidence="7">The KHA domain (rich in hydrophobic and acidic residues) present in the C-terminal part is likely to be important for tetramerization.</text>
</comment>
<dbReference type="Gene3D" id="1.25.40.20">
    <property type="entry name" value="Ankyrin repeat-containing domain"/>
    <property type="match status" value="1"/>
</dbReference>
<dbReference type="PROSITE" id="PS50297">
    <property type="entry name" value="ANK_REP_REGION"/>
    <property type="match status" value="2"/>
</dbReference>
<sequence length="397" mass="44486">MATRVHEEIFLPGEVILEEENMVDQLYIVCNVIRVADVFESFTNVKDEKRVGSNEDEIEGPLMHLQTNDSFGEIPLLCNTPLAYTVQVVELCRLVRLDKQSFINILEIYFSDGQIILNNLLEGKGSNLRNKILESDITLYIGKHEAEVAMRVNCAAYNGDLYQLRRLIEAGADPNKTDYDGRSPLHFAASKGYEDITDFLIELRVNIHLSDNHGNTPLLEAIKNGHDGVTSLLVKAGALLTVEDAGGCLCMTVGQVFLQRIVKESRTRWVQLYPTRAGPSQHPQMGKYSIDEARIGGNKNLIKLLEEAMSAQLSEFSSCSQEIRVHCVPFHPWDSKEERKQGVVLWIPKTIEELIETAMDQLKCSSGSCILSENGAKITNIDMISDEEKLFLVAETI</sequence>
<dbReference type="PANTHER" id="PTHR45743:SF11">
    <property type="entry name" value="POTASSIUM CHANNEL"/>
    <property type="match status" value="1"/>
</dbReference>
<evidence type="ECO:0000256" key="3">
    <source>
        <dbReference type="ARBA" id="ARBA00022882"/>
    </source>
</evidence>
<evidence type="ECO:0000256" key="6">
    <source>
        <dbReference type="PROSITE-ProRule" id="PRU00023"/>
    </source>
</evidence>
<evidence type="ECO:0000256" key="5">
    <source>
        <dbReference type="ARBA" id="ARBA00023303"/>
    </source>
</evidence>
<comment type="domain">
    <text evidence="7">The segment S4 is probably the voltage-sensor and is characterized by a series of positively charged amino acids. The pore-forming region H5 is enclosed by the transmembrane segments S5 and S6 in the Shaker-type (1P/6TM) and contains the GYGD signature motif which seems to be involved in potassium selectivity.</text>
</comment>
<dbReference type="GO" id="GO:0005249">
    <property type="term" value="F:voltage-gated potassium channel activity"/>
    <property type="evidence" value="ECO:0007669"/>
    <property type="project" value="UniProtKB-UniRule"/>
</dbReference>
<dbReference type="Pfam" id="PF12796">
    <property type="entry name" value="Ank_2"/>
    <property type="match status" value="1"/>
</dbReference>
<evidence type="ECO:0000256" key="1">
    <source>
        <dbReference type="ARBA" id="ARBA00022538"/>
    </source>
</evidence>
<dbReference type="Pfam" id="PF11834">
    <property type="entry name" value="KHA"/>
    <property type="match status" value="1"/>
</dbReference>